<evidence type="ECO:0000256" key="9">
    <source>
        <dbReference type="ARBA" id="ARBA00023065"/>
    </source>
</evidence>
<evidence type="ECO:0000256" key="7">
    <source>
        <dbReference type="ARBA" id="ARBA00022989"/>
    </source>
</evidence>
<dbReference type="GO" id="GO:0005886">
    <property type="term" value="C:plasma membrane"/>
    <property type="evidence" value="ECO:0007669"/>
    <property type="project" value="TreeGrafter"/>
</dbReference>
<keyword evidence="9" id="KW-0406">Ion transport</keyword>
<keyword evidence="10 15" id="KW-0472">Membrane</keyword>
<evidence type="ECO:0000256" key="4">
    <source>
        <dbReference type="ARBA" id="ARBA00022692"/>
    </source>
</evidence>
<dbReference type="GO" id="GO:0008292">
    <property type="term" value="P:acetylcholine biosynthetic process"/>
    <property type="evidence" value="ECO:0007669"/>
    <property type="project" value="TreeGrafter"/>
</dbReference>
<dbReference type="PROSITE" id="PS50283">
    <property type="entry name" value="NA_SOLUT_SYMP_3"/>
    <property type="match status" value="1"/>
</dbReference>
<feature type="transmembrane region" description="Helical" evidence="15">
    <location>
        <begin position="181"/>
        <end position="206"/>
    </location>
</feature>
<keyword evidence="11" id="KW-0325">Glycoprotein</keyword>
<dbReference type="Pfam" id="PF00474">
    <property type="entry name" value="SSF"/>
    <property type="match status" value="1"/>
</dbReference>
<sequence>MRSKRYITMLDPFQRCYGNSFTAALLFPALISDVLWRWCLSFWVVYSVIYTDVIQLCLIAIGLWAFLKLSNNIPWLGELKLEDAGRWSDELLILVSIGAAWQCLHQRLLSAASYTQAQLTCFVAAITCFLLGIPFTSHWSRGTGPLHVHANWNQTGYGLPPPYDVGKIPLPLALQYLTPTWVSVLGIGSVAAAVMSSMDSVLLSSASMSTQNIYKTTSRKGASERELLWVIRICVVVVVVGAAGTGLTFVQGGVFSLHVLTGDWGAATGAALCHLLPWLEGRGQACVPAVSYLAQLRFTLRLLPLSWDVPRVFGEKDQAEGEAHNERTRETNTMCDTRL</sequence>
<gene>
    <name evidence="16" type="primary">SLC5A7_0</name>
    <name evidence="16" type="ORF">N1851_001788</name>
</gene>
<protein>
    <submittedName>
        <fullName evidence="16">High affinity choline transporter 1</fullName>
    </submittedName>
</protein>
<dbReference type="PANTHER" id="PTHR45897">
    <property type="entry name" value="HIGH-AFFINITY CHOLINE TRANSPORTER 1"/>
    <property type="match status" value="1"/>
</dbReference>
<keyword evidence="5" id="KW-0769">Symport</keyword>
<evidence type="ECO:0000256" key="5">
    <source>
        <dbReference type="ARBA" id="ARBA00022847"/>
    </source>
</evidence>
<keyword evidence="17" id="KW-1185">Reference proteome</keyword>
<dbReference type="EMBL" id="JAOPHQ010000123">
    <property type="protein sequence ID" value="KAK0155718.1"/>
    <property type="molecule type" value="Genomic_DNA"/>
</dbReference>
<feature type="transmembrane region" description="Helical" evidence="15">
    <location>
        <begin position="117"/>
        <end position="136"/>
    </location>
</feature>
<evidence type="ECO:0000256" key="14">
    <source>
        <dbReference type="SAM" id="MobiDB-lite"/>
    </source>
</evidence>
<feature type="region of interest" description="Disordered" evidence="14">
    <location>
        <begin position="318"/>
        <end position="339"/>
    </location>
</feature>
<dbReference type="AlphaFoldDB" id="A0AA47PCN0"/>
<proteinExistence type="inferred from homology"/>
<dbReference type="InterPro" id="IPR001734">
    <property type="entry name" value="Na/solute_symporter"/>
</dbReference>
<dbReference type="PANTHER" id="PTHR45897:SF5">
    <property type="entry name" value="HIGH AFFINITY CHOLINE TRANSPORTER 1"/>
    <property type="match status" value="1"/>
</dbReference>
<evidence type="ECO:0000256" key="2">
    <source>
        <dbReference type="ARBA" id="ARBA00006434"/>
    </source>
</evidence>
<dbReference type="InterPro" id="IPR052244">
    <property type="entry name" value="Choline_transporter"/>
</dbReference>
<keyword evidence="7 15" id="KW-1133">Transmembrane helix</keyword>
<comment type="caution">
    <text evidence="16">The sequence shown here is derived from an EMBL/GenBank/DDBJ whole genome shotgun (WGS) entry which is preliminary data.</text>
</comment>
<feature type="compositionally biased region" description="Basic and acidic residues" evidence="14">
    <location>
        <begin position="318"/>
        <end position="330"/>
    </location>
</feature>
<comment type="similarity">
    <text evidence="2 13">Belongs to the sodium:solute symporter (SSF) (TC 2.A.21) family.</text>
</comment>
<evidence type="ECO:0000256" key="15">
    <source>
        <dbReference type="SAM" id="Phobius"/>
    </source>
</evidence>
<keyword evidence="3" id="KW-0813">Transport</keyword>
<accession>A0AA47PCN0</accession>
<keyword evidence="6" id="KW-0530">Neurotransmitter biosynthesis</keyword>
<feature type="transmembrane region" description="Helical" evidence="15">
    <location>
        <begin position="44"/>
        <end position="67"/>
    </location>
</feature>
<name>A0AA47PCN0_MERPO</name>
<evidence type="ECO:0000256" key="3">
    <source>
        <dbReference type="ARBA" id="ARBA00022448"/>
    </source>
</evidence>
<evidence type="ECO:0000256" key="6">
    <source>
        <dbReference type="ARBA" id="ARBA00022979"/>
    </source>
</evidence>
<evidence type="ECO:0000256" key="13">
    <source>
        <dbReference type="RuleBase" id="RU362091"/>
    </source>
</evidence>
<keyword evidence="4 15" id="KW-0812">Transmembrane</keyword>
<comment type="subcellular location">
    <subcellularLocation>
        <location evidence="1">Membrane</location>
        <topology evidence="1">Multi-pass membrane protein</topology>
    </subcellularLocation>
</comment>
<evidence type="ECO:0000313" key="17">
    <source>
        <dbReference type="Proteomes" id="UP001174136"/>
    </source>
</evidence>
<evidence type="ECO:0000256" key="10">
    <source>
        <dbReference type="ARBA" id="ARBA00023136"/>
    </source>
</evidence>
<evidence type="ECO:0000256" key="1">
    <source>
        <dbReference type="ARBA" id="ARBA00004141"/>
    </source>
</evidence>
<feature type="transmembrane region" description="Helical" evidence="15">
    <location>
        <begin position="227"/>
        <end position="250"/>
    </location>
</feature>
<evidence type="ECO:0000256" key="11">
    <source>
        <dbReference type="ARBA" id="ARBA00023180"/>
    </source>
</evidence>
<dbReference type="Gene3D" id="1.20.1730.10">
    <property type="entry name" value="Sodium/glucose cotransporter"/>
    <property type="match status" value="1"/>
</dbReference>
<evidence type="ECO:0000256" key="8">
    <source>
        <dbReference type="ARBA" id="ARBA00023053"/>
    </source>
</evidence>
<dbReference type="GO" id="GO:0005307">
    <property type="term" value="F:choline:sodium symporter activity"/>
    <property type="evidence" value="ECO:0007669"/>
    <property type="project" value="TreeGrafter"/>
</dbReference>
<dbReference type="Proteomes" id="UP001174136">
    <property type="component" value="Unassembled WGS sequence"/>
</dbReference>
<feature type="transmembrane region" description="Helical" evidence="15">
    <location>
        <begin position="21"/>
        <end position="38"/>
    </location>
</feature>
<organism evidence="16 17">
    <name type="scientific">Merluccius polli</name>
    <name type="common">Benguela hake</name>
    <name type="synonym">Merluccius cadenati</name>
    <dbReference type="NCBI Taxonomy" id="89951"/>
    <lineage>
        <taxon>Eukaryota</taxon>
        <taxon>Metazoa</taxon>
        <taxon>Chordata</taxon>
        <taxon>Craniata</taxon>
        <taxon>Vertebrata</taxon>
        <taxon>Euteleostomi</taxon>
        <taxon>Actinopterygii</taxon>
        <taxon>Neopterygii</taxon>
        <taxon>Teleostei</taxon>
        <taxon>Neoteleostei</taxon>
        <taxon>Acanthomorphata</taxon>
        <taxon>Zeiogadaria</taxon>
        <taxon>Gadariae</taxon>
        <taxon>Gadiformes</taxon>
        <taxon>Gadoidei</taxon>
        <taxon>Merlucciidae</taxon>
        <taxon>Merluccius</taxon>
    </lineage>
</organism>
<reference evidence="16" key="1">
    <citation type="journal article" date="2023" name="Front. Mar. Sci.">
        <title>A new Merluccius polli reference genome to investigate the effects of global change in West African waters.</title>
        <authorList>
            <person name="Mateo J.L."/>
            <person name="Blanco-Fernandez C."/>
            <person name="Garcia-Vazquez E."/>
            <person name="Machado-Schiaffino G."/>
        </authorList>
    </citation>
    <scope>NUCLEOTIDE SEQUENCE</scope>
    <source>
        <strain evidence="16">C29</strain>
        <tissue evidence="16">Fin</tissue>
    </source>
</reference>
<keyword evidence="12" id="KW-0739">Sodium transport</keyword>
<dbReference type="InterPro" id="IPR038377">
    <property type="entry name" value="Na/Glc_symporter_sf"/>
</dbReference>
<evidence type="ECO:0000313" key="16">
    <source>
        <dbReference type="EMBL" id="KAK0155718.1"/>
    </source>
</evidence>
<evidence type="ECO:0000256" key="12">
    <source>
        <dbReference type="ARBA" id="ARBA00023201"/>
    </source>
</evidence>
<keyword evidence="8" id="KW-0915">Sodium</keyword>